<feature type="region of interest" description="Disordered" evidence="1">
    <location>
        <begin position="13"/>
        <end position="41"/>
    </location>
</feature>
<feature type="region of interest" description="Disordered" evidence="1">
    <location>
        <begin position="267"/>
        <end position="308"/>
    </location>
</feature>
<organism evidence="2 3">
    <name type="scientific">Gonium pectorale</name>
    <name type="common">Green alga</name>
    <dbReference type="NCBI Taxonomy" id="33097"/>
    <lineage>
        <taxon>Eukaryota</taxon>
        <taxon>Viridiplantae</taxon>
        <taxon>Chlorophyta</taxon>
        <taxon>core chlorophytes</taxon>
        <taxon>Chlorophyceae</taxon>
        <taxon>CS clade</taxon>
        <taxon>Chlamydomonadales</taxon>
        <taxon>Volvocaceae</taxon>
        <taxon>Gonium</taxon>
    </lineage>
</organism>
<feature type="region of interest" description="Disordered" evidence="1">
    <location>
        <begin position="323"/>
        <end position="342"/>
    </location>
</feature>
<evidence type="ECO:0000313" key="2">
    <source>
        <dbReference type="EMBL" id="KXZ53690.1"/>
    </source>
</evidence>
<dbReference type="EMBL" id="LSYV01000007">
    <property type="protein sequence ID" value="KXZ53690.1"/>
    <property type="molecule type" value="Genomic_DNA"/>
</dbReference>
<protein>
    <submittedName>
        <fullName evidence="2">Uncharacterized protein</fullName>
    </submittedName>
</protein>
<comment type="caution">
    <text evidence="2">The sequence shown here is derived from an EMBL/GenBank/DDBJ whole genome shotgun (WGS) entry which is preliminary data.</text>
</comment>
<evidence type="ECO:0000313" key="3">
    <source>
        <dbReference type="Proteomes" id="UP000075714"/>
    </source>
</evidence>
<gene>
    <name evidence="2" type="ORF">GPECTOR_6g607</name>
</gene>
<name>A0A150GWD7_GONPE</name>
<sequence length="342" mass="32577">MGARVALIQLRHGAAKRRAEEEAEATSAAAPLQSHSSTGRDVSAVSRKRIAIALLPGVVPPPAGVSLGCHLARRAGAGPGGGGGGSGSGGGAGSSLARVYGGKLRTSQLPEDYVECFAGLAPEPRLDPNMELDDGVLGSPGPQRRHRIGRGGVGAEALAAASAAAAGEAPLGSVGVGSDMPFLLSSAASLQAQPQAAANGVGVGFDPGLVGASPGGLLAPFLPGDAAAAAAVAALGGLPFGAGLAGVAAGGAAGGASGSVAGLMLDEEEDDSDGDGDDDEDGDGDGDAQMAFDELDAPGGTQGFGEDAFMAYDGVGQGAVVGGADGAAGDAAEGDGAMVEEF</sequence>
<dbReference type="Proteomes" id="UP000075714">
    <property type="component" value="Unassembled WGS sequence"/>
</dbReference>
<keyword evidence="3" id="KW-1185">Reference proteome</keyword>
<evidence type="ECO:0000256" key="1">
    <source>
        <dbReference type="SAM" id="MobiDB-lite"/>
    </source>
</evidence>
<feature type="compositionally biased region" description="Low complexity" evidence="1">
    <location>
        <begin position="327"/>
        <end position="342"/>
    </location>
</feature>
<dbReference type="AlphaFoldDB" id="A0A150GWD7"/>
<accession>A0A150GWD7</accession>
<proteinExistence type="predicted"/>
<dbReference type="OrthoDB" id="552594at2759"/>
<reference evidence="3" key="1">
    <citation type="journal article" date="2016" name="Nat. Commun.">
        <title>The Gonium pectorale genome demonstrates co-option of cell cycle regulation during the evolution of multicellularity.</title>
        <authorList>
            <person name="Hanschen E.R."/>
            <person name="Marriage T.N."/>
            <person name="Ferris P.J."/>
            <person name="Hamaji T."/>
            <person name="Toyoda A."/>
            <person name="Fujiyama A."/>
            <person name="Neme R."/>
            <person name="Noguchi H."/>
            <person name="Minakuchi Y."/>
            <person name="Suzuki M."/>
            <person name="Kawai-Toyooka H."/>
            <person name="Smith D.R."/>
            <person name="Sparks H."/>
            <person name="Anderson J."/>
            <person name="Bakaric R."/>
            <person name="Luria V."/>
            <person name="Karger A."/>
            <person name="Kirschner M.W."/>
            <person name="Durand P.M."/>
            <person name="Michod R.E."/>
            <person name="Nozaki H."/>
            <person name="Olson B.J."/>
        </authorList>
    </citation>
    <scope>NUCLEOTIDE SEQUENCE [LARGE SCALE GENOMIC DNA]</scope>
    <source>
        <strain evidence="3">NIES-2863</strain>
    </source>
</reference>
<feature type="compositionally biased region" description="Acidic residues" evidence="1">
    <location>
        <begin position="267"/>
        <end position="286"/>
    </location>
</feature>